<feature type="compositionally biased region" description="Basic and acidic residues" evidence="1">
    <location>
        <begin position="174"/>
        <end position="185"/>
    </location>
</feature>
<keyword evidence="2" id="KW-1133">Transmembrane helix</keyword>
<keyword evidence="4" id="KW-1185">Reference proteome</keyword>
<feature type="transmembrane region" description="Helical" evidence="2">
    <location>
        <begin position="21"/>
        <end position="46"/>
    </location>
</feature>
<evidence type="ECO:0000256" key="2">
    <source>
        <dbReference type="SAM" id="Phobius"/>
    </source>
</evidence>
<name>A0ABU8MWR2_9PSEU</name>
<dbReference type="PRINTS" id="PR01217">
    <property type="entry name" value="PRICHEXTENSN"/>
</dbReference>
<proteinExistence type="predicted"/>
<keyword evidence="2" id="KW-0812">Transmembrane</keyword>
<dbReference type="RefSeq" id="WP_337698335.1">
    <property type="nucleotide sequence ID" value="NZ_JBBEGN010000028.1"/>
</dbReference>
<evidence type="ECO:0000313" key="3">
    <source>
        <dbReference type="EMBL" id="MEJ2871759.1"/>
    </source>
</evidence>
<keyword evidence="2" id="KW-0472">Membrane</keyword>
<reference evidence="3 4" key="1">
    <citation type="submission" date="2024-03" db="EMBL/GenBank/DDBJ databases">
        <title>Actinomycetospora sp. OC33-EN08, a novel actinomycete isolated from wild orchid (Aerides multiflora).</title>
        <authorList>
            <person name="Suriyachadkun C."/>
        </authorList>
    </citation>
    <scope>NUCLEOTIDE SEQUENCE [LARGE SCALE GENOMIC DNA]</scope>
    <source>
        <strain evidence="3 4">OC33-EN08</strain>
    </source>
</reference>
<evidence type="ECO:0000256" key="1">
    <source>
        <dbReference type="SAM" id="MobiDB-lite"/>
    </source>
</evidence>
<feature type="region of interest" description="Disordered" evidence="1">
    <location>
        <begin position="84"/>
        <end position="208"/>
    </location>
</feature>
<feature type="compositionally biased region" description="Basic residues" evidence="1">
    <location>
        <begin position="198"/>
        <end position="208"/>
    </location>
</feature>
<feature type="compositionally biased region" description="Pro residues" evidence="1">
    <location>
        <begin position="84"/>
        <end position="103"/>
    </location>
</feature>
<feature type="compositionally biased region" description="Pro residues" evidence="1">
    <location>
        <begin position="136"/>
        <end position="156"/>
    </location>
</feature>
<organism evidence="3 4">
    <name type="scientific">Actinomycetospora aurantiaca</name>
    <dbReference type="NCBI Taxonomy" id="3129233"/>
    <lineage>
        <taxon>Bacteria</taxon>
        <taxon>Bacillati</taxon>
        <taxon>Actinomycetota</taxon>
        <taxon>Actinomycetes</taxon>
        <taxon>Pseudonocardiales</taxon>
        <taxon>Pseudonocardiaceae</taxon>
        <taxon>Actinomycetospora</taxon>
    </lineage>
</organism>
<accession>A0ABU8MWR2</accession>
<sequence>MTSSGGPGRGRATPWYCIHESGGAAASTLAAAGLVAAAATLAFLGLVFAGEWALGAVAFGVALVAGGNAWAAARNISWFDRGRPAPPAPAPAAPRPPVQPVPPVSVARPQGPLPPGWTRPGPPPPPVARPATATPQPTPRPATPQPTPRPATPQPVAPEACDQHDAPTVVDQGADERPSPREAARSARVRVRGGATAKGRRVAGSRQS</sequence>
<evidence type="ECO:0000313" key="4">
    <source>
        <dbReference type="Proteomes" id="UP001385809"/>
    </source>
</evidence>
<comment type="caution">
    <text evidence="3">The sequence shown here is derived from an EMBL/GenBank/DDBJ whole genome shotgun (WGS) entry which is preliminary data.</text>
</comment>
<gene>
    <name evidence="3" type="ORF">WCD74_28645</name>
</gene>
<dbReference type="Proteomes" id="UP001385809">
    <property type="component" value="Unassembled WGS sequence"/>
</dbReference>
<feature type="compositionally biased region" description="Pro residues" evidence="1">
    <location>
        <begin position="111"/>
        <end position="128"/>
    </location>
</feature>
<dbReference type="EMBL" id="JBBEGN010000028">
    <property type="protein sequence ID" value="MEJ2871759.1"/>
    <property type="molecule type" value="Genomic_DNA"/>
</dbReference>
<protein>
    <submittedName>
        <fullName evidence="3">Uncharacterized protein</fullName>
    </submittedName>
</protein>
<feature type="transmembrane region" description="Helical" evidence="2">
    <location>
        <begin position="52"/>
        <end position="73"/>
    </location>
</feature>